<dbReference type="GO" id="GO:0009097">
    <property type="term" value="P:isoleucine biosynthetic process"/>
    <property type="evidence" value="ECO:0007669"/>
    <property type="project" value="UniProtKB-UniPathway"/>
</dbReference>
<dbReference type="GO" id="GO:0052656">
    <property type="term" value="F:L-isoleucine-2-oxoglutarate transaminase activity"/>
    <property type="evidence" value="ECO:0007669"/>
    <property type="project" value="RHEA"/>
</dbReference>
<dbReference type="InterPro" id="IPR043131">
    <property type="entry name" value="BCAT-like_N"/>
</dbReference>
<protein>
    <recommendedName>
        <fullName evidence="17">Branched-chain-amino-acid aminotransferase</fullName>
        <shortName evidence="17">BCAT</shortName>
        <ecNumber evidence="17">2.6.1.42</ecNumber>
    </recommendedName>
</protein>
<keyword evidence="19" id="KW-1185">Reference proteome</keyword>
<evidence type="ECO:0000313" key="18">
    <source>
        <dbReference type="EMBL" id="ACL69835.1"/>
    </source>
</evidence>
<dbReference type="InterPro" id="IPR043132">
    <property type="entry name" value="BCAT-like_C"/>
</dbReference>
<evidence type="ECO:0000256" key="14">
    <source>
        <dbReference type="ARBA" id="ARBA00049229"/>
    </source>
</evidence>
<keyword evidence="10 16" id="KW-0663">Pyridoxal phosphate</keyword>
<dbReference type="NCBIfam" id="NF006185">
    <property type="entry name" value="PRK08320.1"/>
    <property type="match status" value="1"/>
</dbReference>
<name>B8CX16_HALOH</name>
<dbReference type="UniPathway" id="UPA00048">
    <property type="reaction ID" value="UER00073"/>
</dbReference>
<keyword evidence="7 17" id="KW-0032">Aminotransferase</keyword>
<comment type="function">
    <text evidence="2 17">Acts on leucine, isoleucine and valine.</text>
</comment>
<evidence type="ECO:0000256" key="9">
    <source>
        <dbReference type="ARBA" id="ARBA00022679"/>
    </source>
</evidence>
<dbReference type="Gene3D" id="3.30.470.10">
    <property type="match status" value="1"/>
</dbReference>
<evidence type="ECO:0000256" key="13">
    <source>
        <dbReference type="ARBA" id="ARBA00048798"/>
    </source>
</evidence>
<evidence type="ECO:0000256" key="17">
    <source>
        <dbReference type="RuleBase" id="RU364094"/>
    </source>
</evidence>
<proteinExistence type="inferred from homology"/>
<comment type="pathway">
    <text evidence="5 17">Amino-acid biosynthesis; L-leucine biosynthesis; L-leucine from 3-methyl-2-oxobutanoate: step 4/4.</text>
</comment>
<accession>B8CX16</accession>
<dbReference type="GO" id="GO:0009099">
    <property type="term" value="P:L-valine biosynthetic process"/>
    <property type="evidence" value="ECO:0007669"/>
    <property type="project" value="UniProtKB-UniPathway"/>
</dbReference>
<comment type="catalytic activity">
    <reaction evidence="13 17">
        <text>L-isoleucine + 2-oxoglutarate = (S)-3-methyl-2-oxopentanoate + L-glutamate</text>
        <dbReference type="Rhea" id="RHEA:24801"/>
        <dbReference type="ChEBI" id="CHEBI:16810"/>
        <dbReference type="ChEBI" id="CHEBI:29985"/>
        <dbReference type="ChEBI" id="CHEBI:35146"/>
        <dbReference type="ChEBI" id="CHEBI:58045"/>
        <dbReference type="EC" id="2.6.1.42"/>
    </reaction>
</comment>
<dbReference type="UniPathway" id="UPA00049">
    <property type="reaction ID" value="UER00062"/>
</dbReference>
<dbReference type="GO" id="GO:0005829">
    <property type="term" value="C:cytosol"/>
    <property type="evidence" value="ECO:0007669"/>
    <property type="project" value="TreeGrafter"/>
</dbReference>
<dbReference type="InterPro" id="IPR036038">
    <property type="entry name" value="Aminotransferase-like"/>
</dbReference>
<comment type="similarity">
    <text evidence="6 15">Belongs to the class-IV pyridoxal-phosphate-dependent aminotransferase family.</text>
</comment>
<dbReference type="EMBL" id="CP001098">
    <property type="protein sequence ID" value="ACL69835.1"/>
    <property type="molecule type" value="Genomic_DNA"/>
</dbReference>
<comment type="catalytic activity">
    <reaction evidence="12 17">
        <text>L-valine + 2-oxoglutarate = 3-methyl-2-oxobutanoate + L-glutamate</text>
        <dbReference type="Rhea" id="RHEA:24813"/>
        <dbReference type="ChEBI" id="CHEBI:11851"/>
        <dbReference type="ChEBI" id="CHEBI:16810"/>
        <dbReference type="ChEBI" id="CHEBI:29985"/>
        <dbReference type="ChEBI" id="CHEBI:57762"/>
        <dbReference type="EC" id="2.6.1.42"/>
    </reaction>
</comment>
<dbReference type="OrthoDB" id="9805628at2"/>
<evidence type="ECO:0000256" key="8">
    <source>
        <dbReference type="ARBA" id="ARBA00022605"/>
    </source>
</evidence>
<gene>
    <name evidence="17" type="primary">ilvE</name>
    <name evidence="18" type="ordered locus">Hore_10810</name>
</gene>
<evidence type="ECO:0000256" key="10">
    <source>
        <dbReference type="ARBA" id="ARBA00022898"/>
    </source>
</evidence>
<dbReference type="GO" id="GO:0052655">
    <property type="term" value="F:L-valine-2-oxoglutarate transaminase activity"/>
    <property type="evidence" value="ECO:0007669"/>
    <property type="project" value="RHEA"/>
</dbReference>
<comment type="catalytic activity">
    <reaction evidence="14 17">
        <text>L-leucine + 2-oxoglutarate = 4-methyl-2-oxopentanoate + L-glutamate</text>
        <dbReference type="Rhea" id="RHEA:18321"/>
        <dbReference type="ChEBI" id="CHEBI:16810"/>
        <dbReference type="ChEBI" id="CHEBI:17865"/>
        <dbReference type="ChEBI" id="CHEBI:29985"/>
        <dbReference type="ChEBI" id="CHEBI:57427"/>
        <dbReference type="EC" id="2.6.1.42"/>
    </reaction>
</comment>
<keyword evidence="8 17" id="KW-0028">Amino-acid biosynthesis</keyword>
<sequence>MSRKIYVNGCIVDEKDAKVSVFDHGYLYGDGIFEGIRAYNGRVFKLKEHIERLYKSAKTIMLEIPLTPEEMEEAILETIRANNLMDAYIRVVISRGVGDLGLDPRKCKKPTVVIIASKIKLYDQELYEKGLKVVTIPTRRNGPEMVNPRVKSLNYLNNIMARIEANLAGAPEAIILNDEGYVAECTGDNIFIIEGDELITPPKYAGILRGIKRDVAMEIARDLGLNVKEELFTRYDVFNADECFLTGTAAEVIPVIEVDGRQVGEGKPGKYTKKIIEEFRRIANSTGVTIYPKNEVRVS</sequence>
<dbReference type="InterPro" id="IPR005785">
    <property type="entry name" value="B_amino_transI"/>
</dbReference>
<dbReference type="PANTHER" id="PTHR42743:SF11">
    <property type="entry name" value="AMINODEOXYCHORISMATE LYASE"/>
    <property type="match status" value="1"/>
</dbReference>
<evidence type="ECO:0000256" key="6">
    <source>
        <dbReference type="ARBA" id="ARBA00009320"/>
    </source>
</evidence>
<dbReference type="InterPro" id="IPR001544">
    <property type="entry name" value="Aminotrans_IV"/>
</dbReference>
<dbReference type="HOGENOM" id="CLU_020844_3_0_9"/>
<dbReference type="SUPFAM" id="SSF56752">
    <property type="entry name" value="D-aminoacid aminotransferase-like PLP-dependent enzymes"/>
    <property type="match status" value="1"/>
</dbReference>
<dbReference type="KEGG" id="hor:Hore_10810"/>
<evidence type="ECO:0000256" key="5">
    <source>
        <dbReference type="ARBA" id="ARBA00005072"/>
    </source>
</evidence>
<evidence type="ECO:0000256" key="12">
    <source>
        <dbReference type="ARBA" id="ARBA00048212"/>
    </source>
</evidence>
<comment type="pathway">
    <text evidence="4 17">Amino-acid biosynthesis; L-valine biosynthesis; L-valine from pyruvate: step 4/4.</text>
</comment>
<evidence type="ECO:0000256" key="15">
    <source>
        <dbReference type="RuleBase" id="RU004106"/>
    </source>
</evidence>
<organism evidence="18 19">
    <name type="scientific">Halothermothrix orenii (strain H 168 / OCM 544 / DSM 9562)</name>
    <dbReference type="NCBI Taxonomy" id="373903"/>
    <lineage>
        <taxon>Bacteria</taxon>
        <taxon>Bacillati</taxon>
        <taxon>Bacillota</taxon>
        <taxon>Clostridia</taxon>
        <taxon>Halanaerobiales</taxon>
        <taxon>Halothermotrichaceae</taxon>
        <taxon>Halothermothrix</taxon>
    </lineage>
</organism>
<evidence type="ECO:0000256" key="1">
    <source>
        <dbReference type="ARBA" id="ARBA00001933"/>
    </source>
</evidence>
<comment type="cofactor">
    <cofactor evidence="1 16">
        <name>pyridoxal 5'-phosphate</name>
        <dbReference type="ChEBI" id="CHEBI:597326"/>
    </cofactor>
</comment>
<dbReference type="RefSeq" id="WP_012636020.1">
    <property type="nucleotide sequence ID" value="NC_011899.1"/>
</dbReference>
<dbReference type="STRING" id="373903.Hore_10810"/>
<evidence type="ECO:0000256" key="16">
    <source>
        <dbReference type="RuleBase" id="RU004516"/>
    </source>
</evidence>
<dbReference type="NCBIfam" id="TIGR01122">
    <property type="entry name" value="ilvE_I"/>
    <property type="match status" value="1"/>
</dbReference>
<dbReference type="FunFam" id="3.20.10.10:FF:000002">
    <property type="entry name" value="D-alanine aminotransferase"/>
    <property type="match status" value="1"/>
</dbReference>
<evidence type="ECO:0000256" key="3">
    <source>
        <dbReference type="ARBA" id="ARBA00004824"/>
    </source>
</evidence>
<comment type="pathway">
    <text evidence="3 17">Amino-acid biosynthesis; L-isoleucine biosynthesis; L-isoleucine from 2-oxobutanoate: step 4/4.</text>
</comment>
<evidence type="ECO:0000313" key="19">
    <source>
        <dbReference type="Proteomes" id="UP000000719"/>
    </source>
</evidence>
<dbReference type="PANTHER" id="PTHR42743">
    <property type="entry name" value="AMINO-ACID AMINOTRANSFERASE"/>
    <property type="match status" value="1"/>
</dbReference>
<evidence type="ECO:0000256" key="7">
    <source>
        <dbReference type="ARBA" id="ARBA00022576"/>
    </source>
</evidence>
<reference evidence="18 19" key="1">
    <citation type="journal article" date="2009" name="PLoS ONE">
        <title>Genome analysis of the anaerobic thermohalophilic bacterium Halothermothrix orenii.</title>
        <authorList>
            <person name="Mavromatis K."/>
            <person name="Ivanova N."/>
            <person name="Anderson I."/>
            <person name="Lykidis A."/>
            <person name="Hooper S.D."/>
            <person name="Sun H."/>
            <person name="Kunin V."/>
            <person name="Lapidus A."/>
            <person name="Hugenholtz P."/>
            <person name="Patel B."/>
            <person name="Kyrpides N.C."/>
        </authorList>
    </citation>
    <scope>NUCLEOTIDE SEQUENCE [LARGE SCALE GENOMIC DNA]</scope>
    <source>
        <strain evidence="19">H 168 / OCM 544 / DSM 9562</strain>
    </source>
</reference>
<evidence type="ECO:0000256" key="2">
    <source>
        <dbReference type="ARBA" id="ARBA00003109"/>
    </source>
</evidence>
<dbReference type="UniPathway" id="UPA00047">
    <property type="reaction ID" value="UER00058"/>
</dbReference>
<dbReference type="CDD" id="cd01558">
    <property type="entry name" value="D-AAT_like"/>
    <property type="match status" value="1"/>
</dbReference>
<dbReference type="PROSITE" id="PS00770">
    <property type="entry name" value="AA_TRANSFER_CLASS_4"/>
    <property type="match status" value="1"/>
</dbReference>
<dbReference type="Pfam" id="PF01063">
    <property type="entry name" value="Aminotran_4"/>
    <property type="match status" value="1"/>
</dbReference>
<dbReference type="Proteomes" id="UP000000719">
    <property type="component" value="Chromosome"/>
</dbReference>
<evidence type="ECO:0000256" key="4">
    <source>
        <dbReference type="ARBA" id="ARBA00004931"/>
    </source>
</evidence>
<keyword evidence="9 17" id="KW-0808">Transferase</keyword>
<dbReference type="AlphaFoldDB" id="B8CX16"/>
<dbReference type="GO" id="GO:0009098">
    <property type="term" value="P:L-leucine biosynthetic process"/>
    <property type="evidence" value="ECO:0007669"/>
    <property type="project" value="UniProtKB-UniPathway"/>
</dbReference>
<dbReference type="InterPro" id="IPR018300">
    <property type="entry name" value="Aminotrans_IV_CS"/>
</dbReference>
<dbReference type="InterPro" id="IPR050571">
    <property type="entry name" value="Class-IV_PLP-Dep_Aminotrnsfr"/>
</dbReference>
<dbReference type="EC" id="2.6.1.42" evidence="17"/>
<dbReference type="FunFam" id="3.30.470.10:FF:000006">
    <property type="entry name" value="Branched-chain-amino-acid aminotransferase"/>
    <property type="match status" value="1"/>
</dbReference>
<dbReference type="eggNOG" id="COG0115">
    <property type="taxonomic scope" value="Bacteria"/>
</dbReference>
<dbReference type="Gene3D" id="3.20.10.10">
    <property type="entry name" value="D-amino Acid Aminotransferase, subunit A, domain 2"/>
    <property type="match status" value="1"/>
</dbReference>
<dbReference type="GO" id="GO:0052654">
    <property type="term" value="F:L-leucine-2-oxoglutarate transaminase activity"/>
    <property type="evidence" value="ECO:0007669"/>
    <property type="project" value="RHEA"/>
</dbReference>
<evidence type="ECO:0000256" key="11">
    <source>
        <dbReference type="ARBA" id="ARBA00023304"/>
    </source>
</evidence>
<keyword evidence="11 17" id="KW-0100">Branched-chain amino acid biosynthesis</keyword>